<organism evidence="1 2">
    <name type="scientific">Ignisphaera aggregans</name>
    <dbReference type="NCBI Taxonomy" id="334771"/>
    <lineage>
        <taxon>Archaea</taxon>
        <taxon>Thermoproteota</taxon>
        <taxon>Thermoprotei</taxon>
        <taxon>Desulfurococcales</taxon>
        <taxon>Desulfurococcaceae</taxon>
        <taxon>Ignisphaera</taxon>
    </lineage>
</organism>
<accession>A0A832YZJ0</accession>
<evidence type="ECO:0000313" key="2">
    <source>
        <dbReference type="Proteomes" id="UP000605805"/>
    </source>
</evidence>
<gene>
    <name evidence="1" type="ORF">EYH02_03465</name>
</gene>
<dbReference type="Proteomes" id="UP000605805">
    <property type="component" value="Unassembled WGS sequence"/>
</dbReference>
<dbReference type="EMBL" id="DQTV01000064">
    <property type="protein sequence ID" value="HIP57111.1"/>
    <property type="molecule type" value="Genomic_DNA"/>
</dbReference>
<protein>
    <submittedName>
        <fullName evidence="1">Uncharacterized protein</fullName>
    </submittedName>
</protein>
<evidence type="ECO:0000313" key="1">
    <source>
        <dbReference type="EMBL" id="HIP57111.1"/>
    </source>
</evidence>
<proteinExistence type="predicted"/>
<sequence length="123" mass="14514">MSESLEEVFEFTSYIEKDLKDTKRLIEESLSELGLRNDVMCVEEANYIECILTIPMTRTSVKTAEYDKPTCYIRNDTVYTSYVFINASYDNLSQKTRLRLYSYDYNDVVKKIVEVVEKHLHNI</sequence>
<comment type="caution">
    <text evidence="1">The sequence shown here is derived from an EMBL/GenBank/DDBJ whole genome shotgun (WGS) entry which is preliminary data.</text>
</comment>
<dbReference type="AlphaFoldDB" id="A0A832YZJ0"/>
<reference evidence="1" key="1">
    <citation type="journal article" date="2020" name="ISME J.">
        <title>Gammaproteobacteria mediating utilization of methyl-, sulfur- and petroleum organic compounds in deep ocean hydrothermal plumes.</title>
        <authorList>
            <person name="Zhou Z."/>
            <person name="Liu Y."/>
            <person name="Pan J."/>
            <person name="Cron B.R."/>
            <person name="Toner B.M."/>
            <person name="Anantharaman K."/>
            <person name="Breier J.A."/>
            <person name="Dick G.J."/>
            <person name="Li M."/>
        </authorList>
    </citation>
    <scope>NUCLEOTIDE SEQUENCE</scope>
    <source>
        <strain evidence="1">SZUA-1435</strain>
    </source>
</reference>
<name>A0A832YZJ0_9CREN</name>